<reference evidence="3 4" key="1">
    <citation type="submission" date="2014-03" db="EMBL/GenBank/DDBJ databases">
        <title>The genome of Kluyveromyces dobzhanskii.</title>
        <authorList>
            <person name="Nystedt B."/>
            <person name="Astrom S."/>
        </authorList>
    </citation>
    <scope>NUCLEOTIDE SEQUENCE [LARGE SCALE GENOMIC DNA]</scope>
    <source>
        <strain evidence="3 4">CBS 2104</strain>
    </source>
</reference>
<keyword evidence="2" id="KW-0812">Transmembrane</keyword>
<evidence type="ECO:0000256" key="2">
    <source>
        <dbReference type="SAM" id="Phobius"/>
    </source>
</evidence>
<protein>
    <submittedName>
        <fullName evidence="3">WGS project CCBQ000000000 data, contig 00058</fullName>
    </submittedName>
</protein>
<proteinExistence type="predicted"/>
<evidence type="ECO:0000313" key="4">
    <source>
        <dbReference type="Proteomes" id="UP000031516"/>
    </source>
</evidence>
<gene>
    <name evidence="3" type="ORF">KLDO_g4583</name>
</gene>
<keyword evidence="2" id="KW-1133">Transmembrane helix</keyword>
<dbReference type="OrthoDB" id="4068790at2759"/>
<organism evidence="3 4">
    <name type="scientific">Kluyveromyces dobzhanskii CBS 2104</name>
    <dbReference type="NCBI Taxonomy" id="1427455"/>
    <lineage>
        <taxon>Eukaryota</taxon>
        <taxon>Fungi</taxon>
        <taxon>Dikarya</taxon>
        <taxon>Ascomycota</taxon>
        <taxon>Saccharomycotina</taxon>
        <taxon>Saccharomycetes</taxon>
        <taxon>Saccharomycetales</taxon>
        <taxon>Saccharomycetaceae</taxon>
        <taxon>Kluyveromyces</taxon>
    </lineage>
</organism>
<dbReference type="EMBL" id="CCBQ010000047">
    <property type="protein sequence ID" value="CDO96378.1"/>
    <property type="molecule type" value="Genomic_DNA"/>
</dbReference>
<name>A0A0A8LDD0_9SACH</name>
<accession>A0A0A8LDD0</accession>
<evidence type="ECO:0000256" key="1">
    <source>
        <dbReference type="SAM" id="MobiDB-lite"/>
    </source>
</evidence>
<dbReference type="AlphaFoldDB" id="A0A0A8LDD0"/>
<sequence>MTEVKDRCTSVDGNEPWGVVDGSGSTYIVRNLDAGEMDDILSVTSSDLEDSAVLQMKKENNVSPSPPPTSLPQSAPDRATPKTSPLSVPLTKLQTIVLGVSLVAGLINVGILTVFIRDMNGFIKSNDLQCNELAFKDRIPCQFDAYMGSRAHAYEAAHLKKPALSSTLATYYSSFPSLDQCYQVYEKSLKSGYSATSKWVNDAVKADNFKSVQKWTKSAKDATENQMTAFYHSASHKFSTLKNVHWPRPRPRASISKLRVKLQTIINSYQGTLKHVRLNEIPYLAKVSVPLIWHRSSVQVQIHYHKILDLLRVSK</sequence>
<comment type="caution">
    <text evidence="3">The sequence shown here is derived from an EMBL/GenBank/DDBJ whole genome shotgun (WGS) entry which is preliminary data.</text>
</comment>
<feature type="region of interest" description="Disordered" evidence="1">
    <location>
        <begin position="58"/>
        <end position="86"/>
    </location>
</feature>
<feature type="transmembrane region" description="Helical" evidence="2">
    <location>
        <begin position="96"/>
        <end position="116"/>
    </location>
</feature>
<dbReference type="Proteomes" id="UP000031516">
    <property type="component" value="Unassembled WGS sequence"/>
</dbReference>
<keyword evidence="4" id="KW-1185">Reference proteome</keyword>
<keyword evidence="2" id="KW-0472">Membrane</keyword>
<evidence type="ECO:0000313" key="3">
    <source>
        <dbReference type="EMBL" id="CDO96378.1"/>
    </source>
</evidence>